<comment type="caution">
    <text evidence="3">The sequence shown here is derived from an EMBL/GenBank/DDBJ whole genome shotgun (WGS) entry which is preliminary data.</text>
</comment>
<feature type="transmembrane region" description="Helical" evidence="2">
    <location>
        <begin position="204"/>
        <end position="223"/>
    </location>
</feature>
<evidence type="ECO:0000313" key="3">
    <source>
        <dbReference type="EMBL" id="GAA4705962.1"/>
    </source>
</evidence>
<sequence length="514" mass="50958">MTGEQPGTAADHPVLPRPVGDEDERLTGAELRRLTARVRAHNLPAEAGRVAMDVGEVVVSLALAALYVWGFGAPVRELLESDATRFGLGPGLVQALVLALAAIAGTVLALRLGPAGLPAAGVRWWVPTPADRAGLTSPSVVRTVLIGIGAGLVVGGLPAAFVGVGLAGILVDAALGGALGLLVVAGTGVLQVTGAASGSMPGRVLNLLLAAVPLAGLGVALWAPEWTAWAVPWPVPAGLVVVGGAALAFWATRLDRLRAGELRARASAAMQVSAALLSLDSGGMSRALGAGQTASRVLPWIPGTARGPAGALLAADATLLARSPSALAGLVALAATGAFVVQVPALADGIGLWAVLALAGYAGAIAGAVGPRSAGENPRLDSLVPLGARATRAVRTAWPVLTSAVVLLAVAAGVGGGQWLVLGGLAAVVLGAAAVRTAYRGPVPWDVPMIATPAGGVPTGLVLHQLKGLDLAVLGTLPLAWVVVSGTVPPSMVALQAAFAVGAVLWAVHVKRTD</sequence>
<dbReference type="InterPro" id="IPR046264">
    <property type="entry name" value="DUF6297"/>
</dbReference>
<feature type="transmembrane region" description="Helical" evidence="2">
    <location>
        <begin position="173"/>
        <end position="192"/>
    </location>
</feature>
<dbReference type="EMBL" id="BAABHM010000012">
    <property type="protein sequence ID" value="GAA4705962.1"/>
    <property type="molecule type" value="Genomic_DNA"/>
</dbReference>
<keyword evidence="4" id="KW-1185">Reference proteome</keyword>
<protein>
    <recommendedName>
        <fullName evidence="5">ABC-2 type transport system permease protein</fullName>
    </recommendedName>
</protein>
<feature type="transmembrane region" description="Helical" evidence="2">
    <location>
        <begin position="54"/>
        <end position="72"/>
    </location>
</feature>
<evidence type="ECO:0000313" key="4">
    <source>
        <dbReference type="Proteomes" id="UP001500843"/>
    </source>
</evidence>
<organism evidence="3 4">
    <name type="scientific">Promicromonospora umidemergens</name>
    <dbReference type="NCBI Taxonomy" id="629679"/>
    <lineage>
        <taxon>Bacteria</taxon>
        <taxon>Bacillati</taxon>
        <taxon>Actinomycetota</taxon>
        <taxon>Actinomycetes</taxon>
        <taxon>Micrococcales</taxon>
        <taxon>Promicromonosporaceae</taxon>
        <taxon>Promicromonospora</taxon>
    </lineage>
</organism>
<evidence type="ECO:0000256" key="2">
    <source>
        <dbReference type="SAM" id="Phobius"/>
    </source>
</evidence>
<keyword evidence="2" id="KW-1133">Transmembrane helix</keyword>
<feature type="transmembrane region" description="Helical" evidence="2">
    <location>
        <begin position="229"/>
        <end position="251"/>
    </location>
</feature>
<dbReference type="Pfam" id="PF19814">
    <property type="entry name" value="DUF6297"/>
    <property type="match status" value="1"/>
</dbReference>
<keyword evidence="2" id="KW-0812">Transmembrane</keyword>
<evidence type="ECO:0008006" key="5">
    <source>
        <dbReference type="Google" id="ProtNLM"/>
    </source>
</evidence>
<name>A0ABP8XEQ2_9MICO</name>
<keyword evidence="2" id="KW-0472">Membrane</keyword>
<accession>A0ABP8XEQ2</accession>
<reference evidence="4" key="1">
    <citation type="journal article" date="2019" name="Int. J. Syst. Evol. Microbiol.">
        <title>The Global Catalogue of Microorganisms (GCM) 10K type strain sequencing project: providing services to taxonomists for standard genome sequencing and annotation.</title>
        <authorList>
            <consortium name="The Broad Institute Genomics Platform"/>
            <consortium name="The Broad Institute Genome Sequencing Center for Infectious Disease"/>
            <person name="Wu L."/>
            <person name="Ma J."/>
        </authorList>
    </citation>
    <scope>NUCLEOTIDE SEQUENCE [LARGE SCALE GENOMIC DNA]</scope>
    <source>
        <strain evidence="4">JCM 17975</strain>
    </source>
</reference>
<feature type="transmembrane region" description="Helical" evidence="2">
    <location>
        <begin position="92"/>
        <end position="113"/>
    </location>
</feature>
<feature type="transmembrane region" description="Helical" evidence="2">
    <location>
        <begin position="326"/>
        <end position="344"/>
    </location>
</feature>
<gene>
    <name evidence="3" type="ORF">GCM10023198_29890</name>
</gene>
<feature type="transmembrane region" description="Helical" evidence="2">
    <location>
        <begin position="144"/>
        <end position="167"/>
    </location>
</feature>
<feature type="region of interest" description="Disordered" evidence="1">
    <location>
        <begin position="1"/>
        <end position="22"/>
    </location>
</feature>
<dbReference type="RefSeq" id="WP_253869425.1">
    <property type="nucleotide sequence ID" value="NZ_BAABHM010000012.1"/>
</dbReference>
<feature type="transmembrane region" description="Helical" evidence="2">
    <location>
        <begin position="350"/>
        <end position="370"/>
    </location>
</feature>
<proteinExistence type="predicted"/>
<feature type="transmembrane region" description="Helical" evidence="2">
    <location>
        <begin position="396"/>
        <end position="414"/>
    </location>
</feature>
<feature type="transmembrane region" description="Helical" evidence="2">
    <location>
        <begin position="493"/>
        <end position="510"/>
    </location>
</feature>
<evidence type="ECO:0000256" key="1">
    <source>
        <dbReference type="SAM" id="MobiDB-lite"/>
    </source>
</evidence>
<dbReference type="Proteomes" id="UP001500843">
    <property type="component" value="Unassembled WGS sequence"/>
</dbReference>